<reference evidence="2" key="1">
    <citation type="journal article" date="2014" name="Stand. Genomic Sci.">
        <title>Complete genome sequence of Burkholderia phymatum STM815(T), a broad host range and efficient nitrogen-fixing symbiont of Mimosa species.</title>
        <authorList>
            <person name="Moulin L."/>
            <person name="Klonowska A."/>
            <person name="Caroline B."/>
            <person name="Booth K."/>
            <person name="Vriezen J.A."/>
            <person name="Melkonian R."/>
            <person name="James E.K."/>
            <person name="Young J.P."/>
            <person name="Bena G."/>
            <person name="Hauser L."/>
            <person name="Land M."/>
            <person name="Kyrpides N."/>
            <person name="Bruce D."/>
            <person name="Chain P."/>
            <person name="Copeland A."/>
            <person name="Pitluck S."/>
            <person name="Woyke T."/>
            <person name="Lizotte-Waniewski M."/>
            <person name="Bristow J."/>
            <person name="Riley M."/>
        </authorList>
    </citation>
    <scope>NUCLEOTIDE SEQUENCE [LARGE SCALE GENOMIC DNA]</scope>
    <source>
        <strain evidence="2">DSM 17167 / CIP 108236 / LMG 21445 / STM815</strain>
        <plasmid evidence="2">Plasmid pBPHY02</plasmid>
    </source>
</reference>
<proteinExistence type="predicted"/>
<dbReference type="KEGG" id="bph:Bphy_7752"/>
<name>B2JYD0_PARP8</name>
<evidence type="ECO:0000313" key="1">
    <source>
        <dbReference type="EMBL" id="ACC76638.1"/>
    </source>
</evidence>
<protein>
    <submittedName>
        <fullName evidence="1">Uncharacterized protein</fullName>
    </submittedName>
</protein>
<sequence>MAACDVRDVAFPTNRAPFVANDMGSTGQSARIACLALALALVRMLQSSRHIPPRMCEAAPGPRACKIHQRGMLMTDTISHHELDETPLASLQHQGRLLNAVFRGHTNAPRRIGFRGELALRFGPRLADEARPPELSCEQVMAVADVSDPHLSFFAGWLLSFEYLRDVAEVLGNALSARGKYFLFCDNVDLSRRYQVPYNGAVFYVLPIVESTVYNEMLELLHLEKSELKRKDTAGKLDAVADAAILFDLPFDTISYAEGLEAMGPVRNPNENRPV</sequence>
<dbReference type="HOGENOM" id="CLU_088161_0_0_4"/>
<dbReference type="AlphaFoldDB" id="B2JYD0"/>
<organism evidence="1 2">
    <name type="scientific">Paraburkholderia phymatum (strain DSM 17167 / CIP 108236 / LMG 21445 / STM815)</name>
    <name type="common">Burkholderia phymatum</name>
    <dbReference type="NCBI Taxonomy" id="391038"/>
    <lineage>
        <taxon>Bacteria</taxon>
        <taxon>Pseudomonadati</taxon>
        <taxon>Pseudomonadota</taxon>
        <taxon>Betaproteobacteria</taxon>
        <taxon>Burkholderiales</taxon>
        <taxon>Burkholderiaceae</taxon>
        <taxon>Paraburkholderia</taxon>
    </lineage>
</organism>
<dbReference type="Proteomes" id="UP000001192">
    <property type="component" value="Plasmid pBPHY02"/>
</dbReference>
<accession>B2JYD0</accession>
<gene>
    <name evidence="1" type="ordered locus">Bphy_7752</name>
</gene>
<dbReference type="eggNOG" id="ENOG502ZV1D">
    <property type="taxonomic scope" value="Bacteria"/>
</dbReference>
<keyword evidence="1" id="KW-0614">Plasmid</keyword>
<geneLocation type="plasmid" evidence="1 2">
    <name>pBPHY02</name>
</geneLocation>
<keyword evidence="2" id="KW-1185">Reference proteome</keyword>
<dbReference type="EMBL" id="CP001046">
    <property type="protein sequence ID" value="ACC76638.1"/>
    <property type="molecule type" value="Genomic_DNA"/>
</dbReference>
<evidence type="ECO:0000313" key="2">
    <source>
        <dbReference type="Proteomes" id="UP000001192"/>
    </source>
</evidence>